<sequence>MTFTGFLLNGSAGNVTHECQAFYAEFSHDGLTYNHLRSPGYPSVPSLEGNTPVFEIIDLPEGDVDVAAHAMVQQYDQMRQGRQFMVFRGTLRSPSYYAAVIEAVQKLRPALEAVDTLTLAYLARLVLGGNNNYRVTYVSDTLPRAGCRAGEVRWNETFLVCNN</sequence>
<dbReference type="AlphaFoldDB" id="A0A4D9CS57"/>
<gene>
    <name evidence="1" type="ORF">NSK_006710</name>
</gene>
<dbReference type="Proteomes" id="UP000355283">
    <property type="component" value="Unassembled WGS sequence"/>
</dbReference>
<comment type="caution">
    <text evidence="1">The sequence shown here is derived from an EMBL/GenBank/DDBJ whole genome shotgun (WGS) entry which is preliminary data.</text>
</comment>
<organism evidence="1 2">
    <name type="scientific">Nannochloropsis salina CCMP1776</name>
    <dbReference type="NCBI Taxonomy" id="1027361"/>
    <lineage>
        <taxon>Eukaryota</taxon>
        <taxon>Sar</taxon>
        <taxon>Stramenopiles</taxon>
        <taxon>Ochrophyta</taxon>
        <taxon>Eustigmatophyceae</taxon>
        <taxon>Eustigmatales</taxon>
        <taxon>Monodopsidaceae</taxon>
        <taxon>Microchloropsis</taxon>
        <taxon>Microchloropsis salina</taxon>
    </lineage>
</organism>
<proteinExistence type="predicted"/>
<protein>
    <submittedName>
        <fullName evidence="1">Uncharacterized protein</fullName>
    </submittedName>
</protein>
<dbReference type="EMBL" id="SDOX01000121">
    <property type="protein sequence ID" value="TFJ82042.1"/>
    <property type="molecule type" value="Genomic_DNA"/>
</dbReference>
<name>A0A4D9CS57_9STRA</name>
<keyword evidence="2" id="KW-1185">Reference proteome</keyword>
<reference evidence="1 2" key="1">
    <citation type="submission" date="2019-01" db="EMBL/GenBank/DDBJ databases">
        <title>Nuclear Genome Assembly of the Microalgal Biofuel strain Nannochloropsis salina CCMP1776.</title>
        <authorList>
            <person name="Hovde B."/>
        </authorList>
    </citation>
    <scope>NUCLEOTIDE SEQUENCE [LARGE SCALE GENOMIC DNA]</scope>
    <source>
        <strain evidence="1 2">CCMP1776</strain>
    </source>
</reference>
<evidence type="ECO:0000313" key="1">
    <source>
        <dbReference type="EMBL" id="TFJ82042.1"/>
    </source>
</evidence>
<evidence type="ECO:0000313" key="2">
    <source>
        <dbReference type="Proteomes" id="UP000355283"/>
    </source>
</evidence>
<accession>A0A4D9CS57</accession>